<sequence>MASFKQAQGSLPPQISNQLALPDNISPPVFIEWRPMRSLSRLTSPMRLVLPSALLQRACVVFDVLSDGPALQEKDVLVAKWLPGRQCLMNFLGNVFNECGDEEQCPDQFPENLWHQLKWLGLDQNDENHCSQYLLKEKLTGPKGRDVMYA</sequence>
<dbReference type="Proteomes" id="UP000095767">
    <property type="component" value="Unassembled WGS sequence"/>
</dbReference>
<dbReference type="EMBL" id="LWDX02033850">
    <property type="protein sequence ID" value="OEL26855.1"/>
    <property type="molecule type" value="Genomic_DNA"/>
</dbReference>
<proteinExistence type="predicted"/>
<accession>A0A1E5VNY7</accession>
<gene>
    <name evidence="1" type="ORF">BAE44_0012129</name>
</gene>
<organism evidence="1 2">
    <name type="scientific">Dichanthelium oligosanthes</name>
    <dbReference type="NCBI Taxonomy" id="888268"/>
    <lineage>
        <taxon>Eukaryota</taxon>
        <taxon>Viridiplantae</taxon>
        <taxon>Streptophyta</taxon>
        <taxon>Embryophyta</taxon>
        <taxon>Tracheophyta</taxon>
        <taxon>Spermatophyta</taxon>
        <taxon>Magnoliopsida</taxon>
        <taxon>Liliopsida</taxon>
        <taxon>Poales</taxon>
        <taxon>Poaceae</taxon>
        <taxon>PACMAD clade</taxon>
        <taxon>Panicoideae</taxon>
        <taxon>Panicodae</taxon>
        <taxon>Paniceae</taxon>
        <taxon>Dichantheliinae</taxon>
        <taxon>Dichanthelium</taxon>
    </lineage>
</organism>
<comment type="caution">
    <text evidence="1">The sequence shown here is derived from an EMBL/GenBank/DDBJ whole genome shotgun (WGS) entry which is preliminary data.</text>
</comment>
<evidence type="ECO:0000313" key="1">
    <source>
        <dbReference type="EMBL" id="OEL26855.1"/>
    </source>
</evidence>
<reference evidence="1 2" key="1">
    <citation type="submission" date="2016-09" db="EMBL/GenBank/DDBJ databases">
        <title>The draft genome of Dichanthelium oligosanthes: A C3 panicoid grass species.</title>
        <authorList>
            <person name="Studer A.J."/>
            <person name="Schnable J.C."/>
            <person name="Brutnell T.P."/>
        </authorList>
    </citation>
    <scope>NUCLEOTIDE SEQUENCE [LARGE SCALE GENOMIC DNA]</scope>
    <source>
        <strain evidence="2">cv. Kellogg 1175</strain>
        <tissue evidence="1">Leaf</tissue>
    </source>
</reference>
<keyword evidence="2" id="KW-1185">Reference proteome</keyword>
<name>A0A1E5VNY7_9POAL</name>
<evidence type="ECO:0000313" key="2">
    <source>
        <dbReference type="Proteomes" id="UP000095767"/>
    </source>
</evidence>
<dbReference type="AlphaFoldDB" id="A0A1E5VNY7"/>
<protein>
    <submittedName>
        <fullName evidence="1">Uncharacterized protein</fullName>
    </submittedName>
</protein>